<dbReference type="EMBL" id="BJWL01000013">
    <property type="protein sequence ID" value="GFY99034.1"/>
    <property type="molecule type" value="Genomic_DNA"/>
</dbReference>
<proteinExistence type="predicted"/>
<organism evidence="1 2">
    <name type="scientific">Actinidia rufa</name>
    <dbReference type="NCBI Taxonomy" id="165716"/>
    <lineage>
        <taxon>Eukaryota</taxon>
        <taxon>Viridiplantae</taxon>
        <taxon>Streptophyta</taxon>
        <taxon>Embryophyta</taxon>
        <taxon>Tracheophyta</taxon>
        <taxon>Spermatophyta</taxon>
        <taxon>Magnoliopsida</taxon>
        <taxon>eudicotyledons</taxon>
        <taxon>Gunneridae</taxon>
        <taxon>Pentapetalae</taxon>
        <taxon>asterids</taxon>
        <taxon>Ericales</taxon>
        <taxon>Actinidiaceae</taxon>
        <taxon>Actinidia</taxon>
    </lineage>
</organism>
<dbReference type="OrthoDB" id="1750360at2759"/>
<sequence length="211" mass="23225">MMMGSVCAEQQHKFHASHQFLLNKKSLMREIDIPPRKLLSRRVAAAEAEGFSPREESILLQKFLPYNSGGGSEEEDDDDADPYSSDHFRIRFAAVRGGSGEEVPKFFEPLLPILPLRLRISHVYPDGIPRFTPDVASVAVTTDLPGQTPFDELVLAASVPLRRSVRIRGFELQGCGDYRANEFSGRLHCGGGGGGGGGDEEKYHVYMGFNG</sequence>
<evidence type="ECO:0000313" key="1">
    <source>
        <dbReference type="EMBL" id="GFY99034.1"/>
    </source>
</evidence>
<reference evidence="1 2" key="1">
    <citation type="submission" date="2019-07" db="EMBL/GenBank/DDBJ databases">
        <title>De Novo Assembly of kiwifruit Actinidia rufa.</title>
        <authorList>
            <person name="Sugita-Konishi S."/>
            <person name="Sato K."/>
            <person name="Mori E."/>
            <person name="Abe Y."/>
            <person name="Kisaki G."/>
            <person name="Hamano K."/>
            <person name="Suezawa K."/>
            <person name="Otani M."/>
            <person name="Fukuda T."/>
            <person name="Manabe T."/>
            <person name="Gomi K."/>
            <person name="Tabuchi M."/>
            <person name="Akimitsu K."/>
            <person name="Kataoka I."/>
        </authorList>
    </citation>
    <scope>NUCLEOTIDE SEQUENCE [LARGE SCALE GENOMIC DNA]</scope>
    <source>
        <strain evidence="2">cv. Fuchu</strain>
    </source>
</reference>
<comment type="caution">
    <text evidence="1">The sequence shown here is derived from an EMBL/GenBank/DDBJ whole genome shotgun (WGS) entry which is preliminary data.</text>
</comment>
<evidence type="ECO:0000313" key="2">
    <source>
        <dbReference type="Proteomes" id="UP000585474"/>
    </source>
</evidence>
<keyword evidence="2" id="KW-1185">Reference proteome</keyword>
<protein>
    <submittedName>
        <fullName evidence="1">Uncharacterized protein</fullName>
    </submittedName>
</protein>
<dbReference type="Proteomes" id="UP000585474">
    <property type="component" value="Unassembled WGS sequence"/>
</dbReference>
<gene>
    <name evidence="1" type="ORF">Acr_13g0004350</name>
</gene>
<name>A0A7J0FK09_9ERIC</name>
<dbReference type="AlphaFoldDB" id="A0A7J0FK09"/>
<accession>A0A7J0FK09</accession>